<dbReference type="Pfam" id="PF00067">
    <property type="entry name" value="p450"/>
    <property type="match status" value="1"/>
</dbReference>
<comment type="similarity">
    <text evidence="1 2">Belongs to the cytochrome P450 family.</text>
</comment>
<dbReference type="RefSeq" id="WP_352063030.1">
    <property type="nucleotide sequence ID" value="NZ_JBEPAZ010000004.1"/>
</dbReference>
<evidence type="ECO:0000256" key="2">
    <source>
        <dbReference type="RuleBase" id="RU000461"/>
    </source>
</evidence>
<reference evidence="4 5" key="1">
    <citation type="submission" date="2024-06" db="EMBL/GenBank/DDBJ databases">
        <title>The Natural Products Discovery Center: Release of the First 8490 Sequenced Strains for Exploring Actinobacteria Biosynthetic Diversity.</title>
        <authorList>
            <person name="Kalkreuter E."/>
            <person name="Kautsar S.A."/>
            <person name="Yang D."/>
            <person name="Bader C.D."/>
            <person name="Teijaro C.N."/>
            <person name="Fluegel L."/>
            <person name="Davis C.M."/>
            <person name="Simpson J.R."/>
            <person name="Lauterbach L."/>
            <person name="Steele A.D."/>
            <person name="Gui C."/>
            <person name="Meng S."/>
            <person name="Li G."/>
            <person name="Viehrig K."/>
            <person name="Ye F."/>
            <person name="Su P."/>
            <person name="Kiefer A.F."/>
            <person name="Nichols A."/>
            <person name="Cepeda A.J."/>
            <person name="Yan W."/>
            <person name="Fan B."/>
            <person name="Jiang Y."/>
            <person name="Adhikari A."/>
            <person name="Zheng C.-J."/>
            <person name="Schuster L."/>
            <person name="Cowan T.M."/>
            <person name="Smanski M.J."/>
            <person name="Chevrette M.G."/>
            <person name="De Carvalho L.P.S."/>
            <person name="Shen B."/>
        </authorList>
    </citation>
    <scope>NUCLEOTIDE SEQUENCE [LARGE SCALE GENOMIC DNA]</scope>
    <source>
        <strain evidence="4 5">NPDC001166</strain>
    </source>
</reference>
<evidence type="ECO:0000256" key="3">
    <source>
        <dbReference type="SAM" id="MobiDB-lite"/>
    </source>
</evidence>
<dbReference type="InterPro" id="IPR017972">
    <property type="entry name" value="Cyt_P450_CS"/>
</dbReference>
<comment type="caution">
    <text evidence="4">The sequence shown here is derived from an EMBL/GenBank/DDBJ whole genome shotgun (WGS) entry which is preliminary data.</text>
</comment>
<name>A0ABV1U1A5_9ACTN</name>
<dbReference type="PANTHER" id="PTHR46696:SF1">
    <property type="entry name" value="CYTOCHROME P450 YJIB-RELATED"/>
    <property type="match status" value="1"/>
</dbReference>
<dbReference type="PROSITE" id="PS00086">
    <property type="entry name" value="CYTOCHROME_P450"/>
    <property type="match status" value="1"/>
</dbReference>
<protein>
    <submittedName>
        <fullName evidence="4">Cytochrome P450</fullName>
    </submittedName>
</protein>
<sequence length="417" mass="45424">MTDSTDPTGPQGEPDPAPGAEPPAFPQEKAPGCPFDPPPGYRRLQAEDPFAPATLPSGQRARVVTRHRDVRAVLDDPRFSADSSHPDFPRMFPRPVPQVLKGTFPRLDGAEHLRYRRMLARDFTGRRAEELRPRIEQIVDGRLDLMEAGGGPVDLMEALAYPVPSTVVCELLGVPAEDSPLFESRTRVLINGRSGPEEMMRAKDDILDHLEGVVAAKEKKPGDDLISRLLVEQVAPGLLDRAEVAIIAWLLLAAGHHTTATMIGTGTMLLLENPGQLAALRADPALIPGAVDELLRHQTAMQIGMNRIATADVTLGGETIHAGEGVVCQLATANRDADVFADPDRFDVTRTVRGHLAFGHGPHQCPGQSLARVELQVTLDRLFTRLPELRLAVPAADVPFWHHLFGIHGVKELPVTW</sequence>
<dbReference type="SUPFAM" id="SSF48264">
    <property type="entry name" value="Cytochrome P450"/>
    <property type="match status" value="1"/>
</dbReference>
<dbReference type="CDD" id="cd11030">
    <property type="entry name" value="CYP105-like"/>
    <property type="match status" value="1"/>
</dbReference>
<keyword evidence="2" id="KW-0349">Heme</keyword>
<evidence type="ECO:0000256" key="1">
    <source>
        <dbReference type="ARBA" id="ARBA00010617"/>
    </source>
</evidence>
<keyword evidence="2" id="KW-0503">Monooxygenase</keyword>
<dbReference type="InterPro" id="IPR036396">
    <property type="entry name" value="Cyt_P450_sf"/>
</dbReference>
<dbReference type="EMBL" id="JBEPAZ010000004">
    <property type="protein sequence ID" value="MER6427512.1"/>
    <property type="molecule type" value="Genomic_DNA"/>
</dbReference>
<evidence type="ECO:0000313" key="4">
    <source>
        <dbReference type="EMBL" id="MER6427512.1"/>
    </source>
</evidence>
<dbReference type="PANTHER" id="PTHR46696">
    <property type="entry name" value="P450, PUTATIVE (EUROFUNG)-RELATED"/>
    <property type="match status" value="1"/>
</dbReference>
<dbReference type="PRINTS" id="PR00385">
    <property type="entry name" value="P450"/>
</dbReference>
<dbReference type="InterPro" id="IPR001128">
    <property type="entry name" value="Cyt_P450"/>
</dbReference>
<dbReference type="Proteomes" id="UP001470023">
    <property type="component" value="Unassembled WGS sequence"/>
</dbReference>
<feature type="region of interest" description="Disordered" evidence="3">
    <location>
        <begin position="1"/>
        <end position="62"/>
    </location>
</feature>
<keyword evidence="5" id="KW-1185">Reference proteome</keyword>
<keyword evidence="2" id="KW-0408">Iron</keyword>
<dbReference type="InterPro" id="IPR002397">
    <property type="entry name" value="Cyt_P450_B"/>
</dbReference>
<dbReference type="Gene3D" id="1.10.630.10">
    <property type="entry name" value="Cytochrome P450"/>
    <property type="match status" value="1"/>
</dbReference>
<feature type="compositionally biased region" description="Pro residues" evidence="3">
    <location>
        <begin position="13"/>
        <end position="25"/>
    </location>
</feature>
<keyword evidence="2" id="KW-0479">Metal-binding</keyword>
<gene>
    <name evidence="4" type="ORF">ABT272_07155</name>
</gene>
<keyword evidence="2" id="KW-0560">Oxidoreductase</keyword>
<accession>A0ABV1U1A5</accession>
<evidence type="ECO:0000313" key="5">
    <source>
        <dbReference type="Proteomes" id="UP001470023"/>
    </source>
</evidence>
<proteinExistence type="inferred from homology"/>
<dbReference type="PRINTS" id="PR00359">
    <property type="entry name" value="BP450"/>
</dbReference>
<organism evidence="4 5">
    <name type="scientific">Streptomyces sp. 900105245</name>
    <dbReference type="NCBI Taxonomy" id="3154379"/>
    <lineage>
        <taxon>Bacteria</taxon>
        <taxon>Bacillati</taxon>
        <taxon>Actinomycetota</taxon>
        <taxon>Actinomycetes</taxon>
        <taxon>Kitasatosporales</taxon>
        <taxon>Streptomycetaceae</taxon>
        <taxon>Streptomyces</taxon>
    </lineage>
</organism>